<reference evidence="2" key="1">
    <citation type="journal article" date="2021" name="Proc. Natl. Acad. Sci. U.S.A.">
        <title>A Catalog of Tens of Thousands of Viruses from Human Metagenomes Reveals Hidden Associations with Chronic Diseases.</title>
        <authorList>
            <person name="Tisza M.J."/>
            <person name="Buck C.B."/>
        </authorList>
    </citation>
    <scope>NUCLEOTIDE SEQUENCE</scope>
    <source>
        <strain evidence="2">CtHOG1</strain>
    </source>
</reference>
<sequence length="142" mass="17177">MEGETELVTIRLSKYNQMLQELANLKIFREQEKEEIKKDAEKPYENLIGPNKDYVGYLAREFGNISSMVEYYQGRICALEHNLEESKNEVRNLNNKLKFSIERENRLLNKYNLIINERSTKWYQIIKRIKIRKEMKKLQKEE</sequence>
<feature type="coiled-coil region" evidence="1">
    <location>
        <begin position="76"/>
        <end position="103"/>
    </location>
</feature>
<protein>
    <submittedName>
        <fullName evidence="2">Uncharacterized protein</fullName>
    </submittedName>
</protein>
<accession>A0A8S5SV81</accession>
<proteinExistence type="predicted"/>
<name>A0A8S5SV81_9CAUD</name>
<evidence type="ECO:0000256" key="1">
    <source>
        <dbReference type="SAM" id="Coils"/>
    </source>
</evidence>
<evidence type="ECO:0000313" key="2">
    <source>
        <dbReference type="EMBL" id="DAF54957.1"/>
    </source>
</evidence>
<dbReference type="EMBL" id="BK032683">
    <property type="protein sequence ID" value="DAF54957.1"/>
    <property type="molecule type" value="Genomic_DNA"/>
</dbReference>
<keyword evidence="1" id="KW-0175">Coiled coil</keyword>
<organism evidence="2">
    <name type="scientific">Siphoviridae sp. ctHOG1</name>
    <dbReference type="NCBI Taxonomy" id="2827829"/>
    <lineage>
        <taxon>Viruses</taxon>
        <taxon>Duplodnaviria</taxon>
        <taxon>Heunggongvirae</taxon>
        <taxon>Uroviricota</taxon>
        <taxon>Caudoviricetes</taxon>
    </lineage>
</organism>